<name>A0AAD6STD7_9AGAR</name>
<keyword evidence="15" id="KW-1185">Reference proteome</keyword>
<dbReference type="GO" id="GO:0005506">
    <property type="term" value="F:iron ion binding"/>
    <property type="evidence" value="ECO:0007669"/>
    <property type="project" value="InterPro"/>
</dbReference>
<evidence type="ECO:0000313" key="14">
    <source>
        <dbReference type="EMBL" id="KAJ7032193.1"/>
    </source>
</evidence>
<evidence type="ECO:0000256" key="6">
    <source>
        <dbReference type="ARBA" id="ARBA00022692"/>
    </source>
</evidence>
<keyword evidence="11" id="KW-0503">Monooxygenase</keyword>
<evidence type="ECO:0000256" key="4">
    <source>
        <dbReference type="ARBA" id="ARBA00010617"/>
    </source>
</evidence>
<organism evidence="14 15">
    <name type="scientific">Mycena alexandri</name>
    <dbReference type="NCBI Taxonomy" id="1745969"/>
    <lineage>
        <taxon>Eukaryota</taxon>
        <taxon>Fungi</taxon>
        <taxon>Dikarya</taxon>
        <taxon>Basidiomycota</taxon>
        <taxon>Agaricomycotina</taxon>
        <taxon>Agaricomycetes</taxon>
        <taxon>Agaricomycetidae</taxon>
        <taxon>Agaricales</taxon>
        <taxon>Marasmiineae</taxon>
        <taxon>Mycenaceae</taxon>
        <taxon>Mycena</taxon>
    </lineage>
</organism>
<evidence type="ECO:0000256" key="13">
    <source>
        <dbReference type="PIRSR" id="PIRSR602403-1"/>
    </source>
</evidence>
<evidence type="ECO:0000313" key="15">
    <source>
        <dbReference type="Proteomes" id="UP001218188"/>
    </source>
</evidence>
<evidence type="ECO:0000256" key="9">
    <source>
        <dbReference type="ARBA" id="ARBA00023002"/>
    </source>
</evidence>
<evidence type="ECO:0000256" key="2">
    <source>
        <dbReference type="ARBA" id="ARBA00004370"/>
    </source>
</evidence>
<evidence type="ECO:0000256" key="10">
    <source>
        <dbReference type="ARBA" id="ARBA00023004"/>
    </source>
</evidence>
<dbReference type="InterPro" id="IPR001128">
    <property type="entry name" value="Cyt_P450"/>
</dbReference>
<evidence type="ECO:0000256" key="11">
    <source>
        <dbReference type="ARBA" id="ARBA00023033"/>
    </source>
</evidence>
<dbReference type="PRINTS" id="PR00465">
    <property type="entry name" value="EP450IV"/>
</dbReference>
<dbReference type="PANTHER" id="PTHR24305">
    <property type="entry name" value="CYTOCHROME P450"/>
    <property type="match status" value="1"/>
</dbReference>
<evidence type="ECO:0000256" key="3">
    <source>
        <dbReference type="ARBA" id="ARBA00004721"/>
    </source>
</evidence>
<dbReference type="PRINTS" id="PR00385">
    <property type="entry name" value="P450"/>
</dbReference>
<dbReference type="Gene3D" id="1.10.630.10">
    <property type="entry name" value="Cytochrome P450"/>
    <property type="match status" value="1"/>
</dbReference>
<comment type="subcellular location">
    <subcellularLocation>
        <location evidence="2">Membrane</location>
    </subcellularLocation>
</comment>
<reference evidence="14" key="1">
    <citation type="submission" date="2023-03" db="EMBL/GenBank/DDBJ databases">
        <title>Massive genome expansion in bonnet fungi (Mycena s.s.) driven by repeated elements and novel gene families across ecological guilds.</title>
        <authorList>
            <consortium name="Lawrence Berkeley National Laboratory"/>
            <person name="Harder C.B."/>
            <person name="Miyauchi S."/>
            <person name="Viragh M."/>
            <person name="Kuo A."/>
            <person name="Thoen E."/>
            <person name="Andreopoulos B."/>
            <person name="Lu D."/>
            <person name="Skrede I."/>
            <person name="Drula E."/>
            <person name="Henrissat B."/>
            <person name="Morin E."/>
            <person name="Kohler A."/>
            <person name="Barry K."/>
            <person name="LaButti K."/>
            <person name="Morin E."/>
            <person name="Salamov A."/>
            <person name="Lipzen A."/>
            <person name="Mereny Z."/>
            <person name="Hegedus B."/>
            <person name="Baldrian P."/>
            <person name="Stursova M."/>
            <person name="Weitz H."/>
            <person name="Taylor A."/>
            <person name="Grigoriev I.V."/>
            <person name="Nagy L.G."/>
            <person name="Martin F."/>
            <person name="Kauserud H."/>
        </authorList>
    </citation>
    <scope>NUCLEOTIDE SEQUENCE</scope>
    <source>
        <strain evidence="14">CBHHK200</strain>
    </source>
</reference>
<comment type="cofactor">
    <cofactor evidence="1 13">
        <name>heme</name>
        <dbReference type="ChEBI" id="CHEBI:30413"/>
    </cofactor>
</comment>
<keyword evidence="6" id="KW-0812">Transmembrane</keyword>
<evidence type="ECO:0000256" key="7">
    <source>
        <dbReference type="ARBA" id="ARBA00022723"/>
    </source>
</evidence>
<feature type="binding site" description="axial binding residue" evidence="13">
    <location>
        <position position="493"/>
    </location>
    <ligand>
        <name>heme</name>
        <dbReference type="ChEBI" id="CHEBI:30413"/>
    </ligand>
    <ligandPart>
        <name>Fe</name>
        <dbReference type="ChEBI" id="CHEBI:18248"/>
    </ligandPart>
</feature>
<dbReference type="GO" id="GO:0020037">
    <property type="term" value="F:heme binding"/>
    <property type="evidence" value="ECO:0007669"/>
    <property type="project" value="InterPro"/>
</dbReference>
<dbReference type="InterPro" id="IPR036396">
    <property type="entry name" value="Cyt_P450_sf"/>
</dbReference>
<dbReference type="GO" id="GO:0016705">
    <property type="term" value="F:oxidoreductase activity, acting on paired donors, with incorporation or reduction of molecular oxygen"/>
    <property type="evidence" value="ECO:0007669"/>
    <property type="project" value="InterPro"/>
</dbReference>
<gene>
    <name evidence="14" type="ORF">C8F04DRAFT_1262154</name>
</gene>
<evidence type="ECO:0000256" key="8">
    <source>
        <dbReference type="ARBA" id="ARBA00022989"/>
    </source>
</evidence>
<protein>
    <submittedName>
        <fullName evidence="14">Cytochrome P450</fullName>
    </submittedName>
</protein>
<dbReference type="PANTHER" id="PTHR24305:SF166">
    <property type="entry name" value="CYTOCHROME P450 12A4, MITOCHONDRIAL-RELATED"/>
    <property type="match status" value="1"/>
</dbReference>
<comment type="similarity">
    <text evidence="4">Belongs to the cytochrome P450 family.</text>
</comment>
<dbReference type="GO" id="GO:0004497">
    <property type="term" value="F:monooxygenase activity"/>
    <property type="evidence" value="ECO:0007669"/>
    <property type="project" value="UniProtKB-KW"/>
</dbReference>
<keyword evidence="10 13" id="KW-0408">Iron</keyword>
<keyword evidence="9" id="KW-0560">Oxidoreductase</keyword>
<dbReference type="AlphaFoldDB" id="A0AAD6STD7"/>
<comment type="caution">
    <text evidence="14">The sequence shown here is derived from an EMBL/GenBank/DDBJ whole genome shotgun (WGS) entry which is preliminary data.</text>
</comment>
<keyword evidence="12" id="KW-0472">Membrane</keyword>
<dbReference type="SUPFAM" id="SSF48264">
    <property type="entry name" value="Cytochrome P450"/>
    <property type="match status" value="1"/>
</dbReference>
<keyword evidence="5 13" id="KW-0349">Heme</keyword>
<keyword evidence="8" id="KW-1133">Transmembrane helix</keyword>
<dbReference type="EMBL" id="JARJCM010000075">
    <property type="protein sequence ID" value="KAJ7032193.1"/>
    <property type="molecule type" value="Genomic_DNA"/>
</dbReference>
<proteinExistence type="inferred from homology"/>
<evidence type="ECO:0000256" key="12">
    <source>
        <dbReference type="ARBA" id="ARBA00023136"/>
    </source>
</evidence>
<dbReference type="GO" id="GO:0016020">
    <property type="term" value="C:membrane"/>
    <property type="evidence" value="ECO:0007669"/>
    <property type="project" value="UniProtKB-SubCell"/>
</dbReference>
<evidence type="ECO:0000256" key="1">
    <source>
        <dbReference type="ARBA" id="ARBA00001971"/>
    </source>
</evidence>
<dbReference type="Proteomes" id="UP001218188">
    <property type="component" value="Unassembled WGS sequence"/>
</dbReference>
<keyword evidence="7 13" id="KW-0479">Metal-binding</keyword>
<comment type="pathway">
    <text evidence="3">Secondary metabolite biosynthesis; terpenoid biosynthesis.</text>
</comment>
<evidence type="ECO:0000256" key="5">
    <source>
        <dbReference type="ARBA" id="ARBA00022617"/>
    </source>
</evidence>
<sequence length="555" mass="61376">MDNGWSSPFNRWAYKSLHGQVIEHMTSNILPPLIGAALCYVLYHAAQLVYRKFTHPLRNMLGPKNPSYLFGNHKQLMTDGQIARQWRQEFGPNFILKGIFSISRLHTSDLKALNHVANNPTVYQRVPAVREITRHLLGDGLLSVEPDDHQRQNHAFGVSQIRIVTEIFVEKAVELRGVWTSELAQQSKAPGVIDVLEGLRRTTLNIIGKAGFNHEFNALDTTGKPNELNEVFTELFHTKAAQRNGAFRGMRGVIPALRILPLPGQKLVDASRRKMLAISAQIVADSKRAFSGSEVEKDLNSNRDLVSVLLKANMSTDLPPSHQMSDEEIVSQIPTFLFAGHETTSSASAWALHALSLNIDVQTKLREELFTLSTENPTTEELNSLLYLDSVVKETLRVHSPVAAIVRMAMQDDMLPLATPYIDNSGKSHDTLLIPKGQIIHVPISIVNTDTEVWGPDAAEFRPERWENVPAAVKEVPGVMPNLLTFFAGPTNCIGFRFSVTELKALLFILVRGFEFAPTVPKGGIGPTGGLQTPTVLADSEKGTSLPLSVQVYNA</sequence>
<dbReference type="InterPro" id="IPR002403">
    <property type="entry name" value="Cyt_P450_E_grp-IV"/>
</dbReference>
<dbReference type="InterPro" id="IPR050121">
    <property type="entry name" value="Cytochrome_P450_monoxygenase"/>
</dbReference>
<accession>A0AAD6STD7</accession>
<dbReference type="Pfam" id="PF00067">
    <property type="entry name" value="p450"/>
    <property type="match status" value="1"/>
</dbReference>